<evidence type="ECO:0000313" key="2">
    <source>
        <dbReference type="Proteomes" id="UP001152888"/>
    </source>
</evidence>
<reference evidence="1" key="1">
    <citation type="submission" date="2022-03" db="EMBL/GenBank/DDBJ databases">
        <authorList>
            <person name="Sayadi A."/>
        </authorList>
    </citation>
    <scope>NUCLEOTIDE SEQUENCE</scope>
</reference>
<gene>
    <name evidence="1" type="ORF">ACAOBT_LOCUS6984</name>
</gene>
<comment type="caution">
    <text evidence="1">The sequence shown here is derived from an EMBL/GenBank/DDBJ whole genome shotgun (WGS) entry which is preliminary data.</text>
</comment>
<evidence type="ECO:0000313" key="1">
    <source>
        <dbReference type="EMBL" id="CAH1966696.1"/>
    </source>
</evidence>
<sequence>MTSFVNGNIYRIRRANMSNSRIFFCLRSYFRNEL</sequence>
<dbReference type="AlphaFoldDB" id="A0A9P0P0Y5"/>
<keyword evidence="2" id="KW-1185">Reference proteome</keyword>
<dbReference type="EMBL" id="CAKOFQ010006735">
    <property type="protein sequence ID" value="CAH1966696.1"/>
    <property type="molecule type" value="Genomic_DNA"/>
</dbReference>
<protein>
    <submittedName>
        <fullName evidence="1">Uncharacterized protein</fullName>
    </submittedName>
</protein>
<organism evidence="1 2">
    <name type="scientific">Acanthoscelides obtectus</name>
    <name type="common">Bean weevil</name>
    <name type="synonym">Bruchus obtectus</name>
    <dbReference type="NCBI Taxonomy" id="200917"/>
    <lineage>
        <taxon>Eukaryota</taxon>
        <taxon>Metazoa</taxon>
        <taxon>Ecdysozoa</taxon>
        <taxon>Arthropoda</taxon>
        <taxon>Hexapoda</taxon>
        <taxon>Insecta</taxon>
        <taxon>Pterygota</taxon>
        <taxon>Neoptera</taxon>
        <taxon>Endopterygota</taxon>
        <taxon>Coleoptera</taxon>
        <taxon>Polyphaga</taxon>
        <taxon>Cucujiformia</taxon>
        <taxon>Chrysomeloidea</taxon>
        <taxon>Chrysomelidae</taxon>
        <taxon>Bruchinae</taxon>
        <taxon>Bruchini</taxon>
        <taxon>Acanthoscelides</taxon>
    </lineage>
</organism>
<name>A0A9P0P0Y5_ACAOB</name>
<accession>A0A9P0P0Y5</accession>
<dbReference type="Proteomes" id="UP001152888">
    <property type="component" value="Unassembled WGS sequence"/>
</dbReference>
<proteinExistence type="predicted"/>